<protein>
    <submittedName>
        <fullName evidence="2">Uncharacterized protein</fullName>
    </submittedName>
</protein>
<name>A0A4S8MEB3_DENBC</name>
<evidence type="ECO:0000256" key="1">
    <source>
        <dbReference type="SAM" id="MobiDB-lite"/>
    </source>
</evidence>
<evidence type="ECO:0000313" key="2">
    <source>
        <dbReference type="EMBL" id="THV00900.1"/>
    </source>
</evidence>
<evidence type="ECO:0000313" key="3">
    <source>
        <dbReference type="Proteomes" id="UP000297245"/>
    </source>
</evidence>
<dbReference type="Proteomes" id="UP000297245">
    <property type="component" value="Unassembled WGS sequence"/>
</dbReference>
<reference evidence="2 3" key="1">
    <citation type="journal article" date="2019" name="Nat. Ecol. Evol.">
        <title>Megaphylogeny resolves global patterns of mushroom evolution.</title>
        <authorList>
            <person name="Varga T."/>
            <person name="Krizsan K."/>
            <person name="Foldi C."/>
            <person name="Dima B."/>
            <person name="Sanchez-Garcia M."/>
            <person name="Sanchez-Ramirez S."/>
            <person name="Szollosi G.J."/>
            <person name="Szarkandi J.G."/>
            <person name="Papp V."/>
            <person name="Albert L."/>
            <person name="Andreopoulos W."/>
            <person name="Angelini C."/>
            <person name="Antonin V."/>
            <person name="Barry K.W."/>
            <person name="Bougher N.L."/>
            <person name="Buchanan P."/>
            <person name="Buyck B."/>
            <person name="Bense V."/>
            <person name="Catcheside P."/>
            <person name="Chovatia M."/>
            <person name="Cooper J."/>
            <person name="Damon W."/>
            <person name="Desjardin D."/>
            <person name="Finy P."/>
            <person name="Geml J."/>
            <person name="Haridas S."/>
            <person name="Hughes K."/>
            <person name="Justo A."/>
            <person name="Karasinski D."/>
            <person name="Kautmanova I."/>
            <person name="Kiss B."/>
            <person name="Kocsube S."/>
            <person name="Kotiranta H."/>
            <person name="LaButti K.M."/>
            <person name="Lechner B.E."/>
            <person name="Liimatainen K."/>
            <person name="Lipzen A."/>
            <person name="Lukacs Z."/>
            <person name="Mihaltcheva S."/>
            <person name="Morgado L.N."/>
            <person name="Niskanen T."/>
            <person name="Noordeloos M.E."/>
            <person name="Ohm R.A."/>
            <person name="Ortiz-Santana B."/>
            <person name="Ovrebo C."/>
            <person name="Racz N."/>
            <person name="Riley R."/>
            <person name="Savchenko A."/>
            <person name="Shiryaev A."/>
            <person name="Soop K."/>
            <person name="Spirin V."/>
            <person name="Szebenyi C."/>
            <person name="Tomsovsky M."/>
            <person name="Tulloss R.E."/>
            <person name="Uehling J."/>
            <person name="Grigoriev I.V."/>
            <person name="Vagvolgyi C."/>
            <person name="Papp T."/>
            <person name="Martin F.M."/>
            <person name="Miettinen O."/>
            <person name="Hibbett D.S."/>
            <person name="Nagy L.G."/>
        </authorList>
    </citation>
    <scope>NUCLEOTIDE SEQUENCE [LARGE SCALE GENOMIC DNA]</scope>
    <source>
        <strain evidence="2 3">CBS 962.96</strain>
    </source>
</reference>
<organism evidence="2 3">
    <name type="scientific">Dendrothele bispora (strain CBS 962.96)</name>
    <dbReference type="NCBI Taxonomy" id="1314807"/>
    <lineage>
        <taxon>Eukaryota</taxon>
        <taxon>Fungi</taxon>
        <taxon>Dikarya</taxon>
        <taxon>Basidiomycota</taxon>
        <taxon>Agaricomycotina</taxon>
        <taxon>Agaricomycetes</taxon>
        <taxon>Agaricomycetidae</taxon>
        <taxon>Agaricales</taxon>
        <taxon>Agaricales incertae sedis</taxon>
        <taxon>Dendrothele</taxon>
    </lineage>
</organism>
<proteinExistence type="predicted"/>
<dbReference type="AlphaFoldDB" id="A0A4S8MEB3"/>
<feature type="region of interest" description="Disordered" evidence="1">
    <location>
        <begin position="412"/>
        <end position="455"/>
    </location>
</feature>
<dbReference type="OrthoDB" id="2800503at2759"/>
<dbReference type="EMBL" id="ML179097">
    <property type="protein sequence ID" value="THV00900.1"/>
    <property type="molecule type" value="Genomic_DNA"/>
</dbReference>
<feature type="compositionally biased region" description="Polar residues" evidence="1">
    <location>
        <begin position="468"/>
        <end position="488"/>
    </location>
</feature>
<accession>A0A4S8MEB3</accession>
<sequence>MSIVLRYGLAKVGSKETVPKDDRKAQWTKARTIAQLLGLYASEDEAHKEEEQKSSQAKVSSTLEEMRESNVAAIAVLEEKVDHSLKAVVDRLDQFAQRHEPDDLGTHAVAETNFNVPGGQRLTYAQAAAGAMNRRAHEEAISAARTADSRILVTSISDVDWSASKHVLTEDANKALCQAHTARPLDNKMATIVGIRKLSGGQALCVFKSVEEVLWLEAEGGLDTFAKAWVADMSAKPNFYEVIVEFVPVQANLGDCFEMMRIESDSGIEAANKAIKDGLFIAGKPVLARKPDNFLGLCTKCYKPGHIRVTCTCQVDVCGRCAGEHRTPTCNAGAREFWCSECNEAGHGAAQTDKCSTYIWKNGLKQKRNLEAKYKFYVMEEHWTWLRVDQEVEDGTTTWEEKVRDQTLGRGWRMAGGDKRTSGGHQRGGTISTLGTVPVRNKTKSKTSKSATTTTSMTQLTMDDWIFSQTTSRPGPTGSEPLSTSRSQGWAHIPSMHSSD</sequence>
<feature type="region of interest" description="Disordered" evidence="1">
    <location>
        <begin position="468"/>
        <end position="500"/>
    </location>
</feature>
<keyword evidence="3" id="KW-1185">Reference proteome</keyword>
<gene>
    <name evidence="2" type="ORF">K435DRAFT_854284</name>
</gene>